<proteinExistence type="predicted"/>
<gene>
    <name evidence="1" type="ORF">GCM10009639_45390</name>
</gene>
<comment type="caution">
    <text evidence="1">The sequence shown here is derived from an EMBL/GenBank/DDBJ whole genome shotgun (WGS) entry which is preliminary data.</text>
</comment>
<dbReference type="EMBL" id="BAAAKJ010000244">
    <property type="protein sequence ID" value="GAA1402177.1"/>
    <property type="molecule type" value="Genomic_DNA"/>
</dbReference>
<sequence length="126" mass="13753">MSKKHPRAATLADITAALPPVRYSHGVAAPSPAGRAEFVDDRGQRWRKVRGPLHPRLVKRLLATADAVIIGRNGGFAFDHITPADRPGIWPAVKDRLADLGESPAYGPFEFAAADGRTLLYLEEWC</sequence>
<evidence type="ECO:0000313" key="2">
    <source>
        <dbReference type="Proteomes" id="UP001499863"/>
    </source>
</evidence>
<keyword evidence="2" id="KW-1185">Reference proteome</keyword>
<reference evidence="1 2" key="1">
    <citation type="journal article" date="2019" name="Int. J. Syst. Evol. Microbiol.">
        <title>The Global Catalogue of Microorganisms (GCM) 10K type strain sequencing project: providing services to taxonomists for standard genome sequencing and annotation.</title>
        <authorList>
            <consortium name="The Broad Institute Genomics Platform"/>
            <consortium name="The Broad Institute Genome Sequencing Center for Infectious Disease"/>
            <person name="Wu L."/>
            <person name="Ma J."/>
        </authorList>
    </citation>
    <scope>NUCLEOTIDE SEQUENCE [LARGE SCALE GENOMIC DNA]</scope>
    <source>
        <strain evidence="1 2">JCM 12393</strain>
    </source>
</reference>
<organism evidence="1 2">
    <name type="scientific">Kitasatospora putterlickiae</name>
    <dbReference type="NCBI Taxonomy" id="221725"/>
    <lineage>
        <taxon>Bacteria</taxon>
        <taxon>Bacillati</taxon>
        <taxon>Actinomycetota</taxon>
        <taxon>Actinomycetes</taxon>
        <taxon>Kitasatosporales</taxon>
        <taxon>Streptomycetaceae</taxon>
        <taxon>Kitasatospora</taxon>
    </lineage>
</organism>
<accession>A0ABN1YC68</accession>
<dbReference type="Proteomes" id="UP001499863">
    <property type="component" value="Unassembled WGS sequence"/>
</dbReference>
<dbReference type="RefSeq" id="WP_344338730.1">
    <property type="nucleotide sequence ID" value="NZ_BAAAKJ010000244.1"/>
</dbReference>
<protein>
    <submittedName>
        <fullName evidence="1">Uncharacterized protein</fullName>
    </submittedName>
</protein>
<evidence type="ECO:0000313" key="1">
    <source>
        <dbReference type="EMBL" id="GAA1402177.1"/>
    </source>
</evidence>
<name>A0ABN1YC68_9ACTN</name>